<dbReference type="CDD" id="cd11304">
    <property type="entry name" value="Cadherin_repeat"/>
    <property type="match status" value="3"/>
</dbReference>
<dbReference type="EMBL" id="AJWK01015646">
    <property type="status" value="NOT_ANNOTATED_CDS"/>
    <property type="molecule type" value="Genomic_DNA"/>
</dbReference>
<dbReference type="GO" id="GO:0008013">
    <property type="term" value="F:beta-catenin binding"/>
    <property type="evidence" value="ECO:0007669"/>
    <property type="project" value="TreeGrafter"/>
</dbReference>
<comment type="subcellular location">
    <subcellularLocation>
        <location evidence="1">Membrane</location>
    </subcellularLocation>
</comment>
<dbReference type="PANTHER" id="PTHR24027:SF438">
    <property type="entry name" value="CADHERIN 23"/>
    <property type="match status" value="1"/>
</dbReference>
<dbReference type="GO" id="GO:0016477">
    <property type="term" value="P:cell migration"/>
    <property type="evidence" value="ECO:0007669"/>
    <property type="project" value="TreeGrafter"/>
</dbReference>
<evidence type="ECO:0000256" key="1">
    <source>
        <dbReference type="ARBA" id="ARBA00004370"/>
    </source>
</evidence>
<reference evidence="9" key="1">
    <citation type="submission" date="2012-05" db="EMBL/GenBank/DDBJ databases">
        <title>Whole Genome Assembly of Lutzomyia longipalpis.</title>
        <authorList>
            <person name="Richards S."/>
            <person name="Qu C."/>
            <person name="Dillon R."/>
            <person name="Worley K."/>
            <person name="Scherer S."/>
            <person name="Batterton M."/>
            <person name="Taylor A."/>
            <person name="Hawes A."/>
            <person name="Hernandez B."/>
            <person name="Kovar C."/>
            <person name="Mandapat C."/>
            <person name="Pham C."/>
            <person name="Qu C."/>
            <person name="Jing C."/>
            <person name="Bess C."/>
            <person name="Bandaranaike D."/>
            <person name="Ngo D."/>
            <person name="Ongeri F."/>
            <person name="Arias F."/>
            <person name="Lara F."/>
            <person name="Weissenberger G."/>
            <person name="Kamau G."/>
            <person name="Han H."/>
            <person name="Shen H."/>
            <person name="Dinh H."/>
            <person name="Khalil I."/>
            <person name="Jones J."/>
            <person name="Shafer J."/>
            <person name="Jayaseelan J."/>
            <person name="Quiroz J."/>
            <person name="Blankenburg K."/>
            <person name="Nguyen L."/>
            <person name="Jackson L."/>
            <person name="Francisco L."/>
            <person name="Tang L.-Y."/>
            <person name="Pu L.-L."/>
            <person name="Perales L."/>
            <person name="Lorensuhewa L."/>
            <person name="Munidasa M."/>
            <person name="Coyle M."/>
            <person name="Taylor M."/>
            <person name="Puazo M."/>
            <person name="Firestine M."/>
            <person name="Scheel M."/>
            <person name="Javaid M."/>
            <person name="Wang M."/>
            <person name="Li M."/>
            <person name="Tabassum N."/>
            <person name="Saada N."/>
            <person name="Osuji N."/>
            <person name="Aqrawi P."/>
            <person name="Fu Q."/>
            <person name="Thornton R."/>
            <person name="Raj R."/>
            <person name="Goodspeed R."/>
            <person name="Mata R."/>
            <person name="Najjar R."/>
            <person name="Gubbala S."/>
            <person name="Lee S."/>
            <person name="Denson S."/>
            <person name="Patil S."/>
            <person name="Macmil S."/>
            <person name="Qi S."/>
            <person name="Matskevitch T."/>
            <person name="Palculict T."/>
            <person name="Mathew T."/>
            <person name="Vee V."/>
            <person name="Velamala V."/>
            <person name="Korchina V."/>
            <person name="Cai W."/>
            <person name="Liu W."/>
            <person name="Dai W."/>
            <person name="Zou X."/>
            <person name="Zhu Y."/>
            <person name="Zhang Y."/>
            <person name="Wu Y.-Q."/>
            <person name="Xin Y."/>
            <person name="Nazarath L."/>
            <person name="Kovar C."/>
            <person name="Han Y."/>
            <person name="Muzny D."/>
            <person name="Gibbs R."/>
        </authorList>
    </citation>
    <scope>NUCLEOTIDE SEQUENCE [LARGE SCALE GENOMIC DNA]</scope>
    <source>
        <strain evidence="9">Jacobina</strain>
    </source>
</reference>
<dbReference type="PANTHER" id="PTHR24027">
    <property type="entry name" value="CADHERIN-23"/>
    <property type="match status" value="1"/>
</dbReference>
<accession>A0A1B0CK21</accession>
<keyword evidence="9" id="KW-1185">Reference proteome</keyword>
<evidence type="ECO:0000313" key="7">
    <source>
        <dbReference type="EMBL" id="MBC1169644.1"/>
    </source>
</evidence>
<evidence type="ECO:0000256" key="2">
    <source>
        <dbReference type="ARBA" id="ARBA00022737"/>
    </source>
</evidence>
<name>A0A1B0CK21_LUTLO</name>
<dbReference type="InterPro" id="IPR039808">
    <property type="entry name" value="Cadherin"/>
</dbReference>
<keyword evidence="4" id="KW-0472">Membrane</keyword>
<evidence type="ECO:0000313" key="8">
    <source>
        <dbReference type="EnsemblMetazoa" id="LLOJ004958-PA"/>
    </source>
</evidence>
<dbReference type="VEuPathDB" id="VectorBase:LLONM1_006021"/>
<evidence type="ECO:0000256" key="4">
    <source>
        <dbReference type="ARBA" id="ARBA00023136"/>
    </source>
</evidence>
<dbReference type="SUPFAM" id="SSF47459">
    <property type="entry name" value="HLH, helix-loop-helix DNA-binding domain"/>
    <property type="match status" value="1"/>
</dbReference>
<keyword evidence="3 5" id="KW-0106">Calcium</keyword>
<sequence length="742" mass="83863">IQNDTDDAKAFRINSKTGLISTIQPLDRETQSSYSIIIDVSDKGDPPQASTRVLRINVLDIDDHKPRFIREINAPPFEIETPEEQILGSIVGNISAVDEDIGENGAIDYDIIDGNQENLFKISRTNSSVAMITVNGRLDRESVESYLLTIKCFKFTNNPRISRKPYNPLDISEIQVLIKIKDVDDHLPEFHPANQTLGVRHNVPIDMSLLTVAVTDKDPDALPIHLSLVNVSYTPQFYKRNNKSQNLLNLFSLHNQTGEIRTLNALSDYVDGFFELTIRANNSNATGRYTDNVVKMFIIRDKSLLRFVFAKPAVEVRSIIGEFSRIVQEKLQSSALELHVFDTHVLSKADHSLDFSSTSSCFQLTRHGSALPPQEMQKIMDSEDVRSLLRETYVEYSVSAVDSCSVKKSHTNGSLMTSSGTWLKEDYVEMSCYSGFDDGSFGFNESVSSTDSGFEKSYESSDFSGGYQLNYSGCELARVPEVPVEISSENQDIKMESFAPVLGTSTPVKGNSAPTAKPKRKYAVGKNRVTRSRSPTQILRIKRHRRMKANDRERNRMHTLNEALERLRLYAFAHNYIFSLEQVLENEGSVNFDLEKLQSITLSGERITKELFHALFIRNVSPHAFATSAPGFTPMDFYHSMQHYSVSLNNPHQPQEQGFSKQNYDLFRNAFHTAARSHATIPSYDYLQQSSAYPPMTNIGEGLGTSVDRNYHQSSSFYNQTPPWRESSDLQMVEPLPYCERF</sequence>
<dbReference type="FunFam" id="2.60.40.60:FF:000266">
    <property type="entry name" value="Cadherin 23"/>
    <property type="match status" value="1"/>
</dbReference>
<dbReference type="GO" id="GO:0007156">
    <property type="term" value="P:homophilic cell adhesion via plasma membrane adhesion molecules"/>
    <property type="evidence" value="ECO:0007669"/>
    <property type="project" value="InterPro"/>
</dbReference>
<dbReference type="GO" id="GO:0016342">
    <property type="term" value="C:catenin complex"/>
    <property type="evidence" value="ECO:0007669"/>
    <property type="project" value="TreeGrafter"/>
</dbReference>
<dbReference type="GO" id="GO:0005509">
    <property type="term" value="F:calcium ion binding"/>
    <property type="evidence" value="ECO:0007669"/>
    <property type="project" value="UniProtKB-UniRule"/>
</dbReference>
<dbReference type="VEuPathDB" id="VectorBase:LLOJ004958"/>
<dbReference type="InterPro" id="IPR002126">
    <property type="entry name" value="Cadherin-like_dom"/>
</dbReference>
<dbReference type="VEuPathDB" id="VectorBase:LLONM1_006780"/>
<dbReference type="PROSITE" id="PS50268">
    <property type="entry name" value="CADHERIN_2"/>
    <property type="match status" value="2"/>
</dbReference>
<dbReference type="GO" id="GO:0045296">
    <property type="term" value="F:cadherin binding"/>
    <property type="evidence" value="ECO:0007669"/>
    <property type="project" value="TreeGrafter"/>
</dbReference>
<dbReference type="EnsemblMetazoa" id="LLOJ004958-RA">
    <property type="protein sequence ID" value="LLOJ004958-PA"/>
    <property type="gene ID" value="LLOJ004958"/>
</dbReference>
<dbReference type="AlphaFoldDB" id="A0A1B0CK21"/>
<dbReference type="GO" id="GO:0046983">
    <property type="term" value="F:protein dimerization activity"/>
    <property type="evidence" value="ECO:0007669"/>
    <property type="project" value="InterPro"/>
</dbReference>
<dbReference type="InterPro" id="IPR036638">
    <property type="entry name" value="HLH_DNA-bd_sf"/>
</dbReference>
<evidence type="ECO:0000256" key="3">
    <source>
        <dbReference type="ARBA" id="ARBA00022837"/>
    </source>
</evidence>
<feature type="domain" description="Cadherin" evidence="6">
    <location>
        <begin position="1"/>
        <end position="68"/>
    </location>
</feature>
<dbReference type="SMART" id="SM00112">
    <property type="entry name" value="CA"/>
    <property type="match status" value="2"/>
</dbReference>
<dbReference type="Gene3D" id="2.60.40.60">
    <property type="entry name" value="Cadherins"/>
    <property type="match status" value="3"/>
</dbReference>
<reference evidence="7" key="2">
    <citation type="journal article" date="2020" name="BMC">
        <title>Leishmania infection induces a limited differential gene expression in the sand fly midgut.</title>
        <authorList>
            <person name="Coutinho-Abreu I.V."/>
            <person name="Serafim T.D."/>
            <person name="Meneses C."/>
            <person name="Kamhawi S."/>
            <person name="Oliveira F."/>
            <person name="Valenzuela J.G."/>
        </authorList>
    </citation>
    <scope>NUCLEOTIDE SEQUENCE</scope>
    <source>
        <strain evidence="7">Jacobina</strain>
        <tissue evidence="7">Midgut</tissue>
    </source>
</reference>
<protein>
    <submittedName>
        <fullName evidence="7">Putative basic helix-loop-helix neural transcription factor tap</fullName>
    </submittedName>
</protein>
<feature type="domain" description="Cadherin" evidence="6">
    <location>
        <begin position="73"/>
        <end position="190"/>
    </location>
</feature>
<keyword evidence="2" id="KW-0677">Repeat</keyword>
<dbReference type="InterPro" id="IPR015919">
    <property type="entry name" value="Cadherin-like_sf"/>
</dbReference>
<dbReference type="SUPFAM" id="SSF49313">
    <property type="entry name" value="Cadherin-like"/>
    <property type="match status" value="3"/>
</dbReference>
<reference evidence="8" key="3">
    <citation type="submission" date="2020-05" db="UniProtKB">
        <authorList>
            <consortium name="EnsemblMetazoa"/>
        </authorList>
    </citation>
    <scope>IDENTIFICATION</scope>
    <source>
        <strain evidence="8">Jacobina</strain>
    </source>
</reference>
<evidence type="ECO:0000259" key="6">
    <source>
        <dbReference type="PROSITE" id="PS50268"/>
    </source>
</evidence>
<dbReference type="Pfam" id="PF00028">
    <property type="entry name" value="Cadherin"/>
    <property type="match status" value="2"/>
</dbReference>
<evidence type="ECO:0000313" key="9">
    <source>
        <dbReference type="Proteomes" id="UP000092461"/>
    </source>
</evidence>
<proteinExistence type="predicted"/>
<organism evidence="8 9">
    <name type="scientific">Lutzomyia longipalpis</name>
    <name type="common">Sand fly</name>
    <dbReference type="NCBI Taxonomy" id="7200"/>
    <lineage>
        <taxon>Eukaryota</taxon>
        <taxon>Metazoa</taxon>
        <taxon>Ecdysozoa</taxon>
        <taxon>Arthropoda</taxon>
        <taxon>Hexapoda</taxon>
        <taxon>Insecta</taxon>
        <taxon>Pterygota</taxon>
        <taxon>Neoptera</taxon>
        <taxon>Endopterygota</taxon>
        <taxon>Diptera</taxon>
        <taxon>Nematocera</taxon>
        <taxon>Psychodoidea</taxon>
        <taxon>Psychodidae</taxon>
        <taxon>Lutzomyia</taxon>
        <taxon>Lutzomyia</taxon>
    </lineage>
</organism>
<dbReference type="EMBL" id="GITU01000941">
    <property type="protein sequence ID" value="MBC1169644.1"/>
    <property type="molecule type" value="Transcribed_RNA"/>
</dbReference>
<dbReference type="Proteomes" id="UP000092461">
    <property type="component" value="Unassembled WGS sequence"/>
</dbReference>
<evidence type="ECO:0000256" key="5">
    <source>
        <dbReference type="PROSITE-ProRule" id="PRU00043"/>
    </source>
</evidence>
<dbReference type="PRINTS" id="PR00205">
    <property type="entry name" value="CADHERIN"/>
</dbReference>
<dbReference type="EMBL" id="AJWK01015645">
    <property type="status" value="NOT_ANNOTATED_CDS"/>
    <property type="molecule type" value="Genomic_DNA"/>
</dbReference>